<keyword evidence="9" id="KW-1185">Reference proteome</keyword>
<dbReference type="EMBL" id="JAQNDK010000003">
    <property type="protein sequence ID" value="MDC0681796.1"/>
    <property type="molecule type" value="Genomic_DNA"/>
</dbReference>
<comment type="caution">
    <text evidence="8">The sequence shown here is derived from an EMBL/GenBank/DDBJ whole genome shotgun (WGS) entry which is preliminary data.</text>
</comment>
<evidence type="ECO:0000256" key="1">
    <source>
        <dbReference type="ARBA" id="ARBA00022723"/>
    </source>
</evidence>
<dbReference type="InterPro" id="IPR050884">
    <property type="entry name" value="CNP_phosphodiesterase-III"/>
</dbReference>
<keyword evidence="6" id="KW-1133">Transmembrane helix</keyword>
<dbReference type="InterPro" id="IPR004843">
    <property type="entry name" value="Calcineurin-like_PHP"/>
</dbReference>
<keyword evidence="6" id="KW-0472">Membrane</keyword>
<comment type="similarity">
    <text evidence="4">Belongs to the cyclic nucleotide phosphodiesterase class-III family.</text>
</comment>
<sequence length="536" mass="57429">MARRAALRVLYLALLPVLVLLALVVAPVLVVSSVASQGRVWRPETWKKISYGSRYFRSSFRGRLGEVVDVIDVVRDRLILMVVVLAAACGAGGLAVHLLDIGVPAWLSAWLDGSFLSFLASLFPAGGRLSFGGGAALVLAGCTALAALALGVSLYAWLASALGEATRVILRYGGAATLFPDPGDAIPGGRLVLCQISDLHITAGGREPYEIEEGSAAWPDGVSRPDTAELTGRLRRLVAEIAAMKPPLVALTGDMTDLGEEAQWDELEAALSGIPASSQVLMVPGNHDVAINVGTAPDPYLTKRAEREQRFIEVLTRVERGPFQPPLHVPARKRARRRLRAIAGLYPRRLDLEGGIRIFGLNSNRYRSRFVGSNAIGQIGGAQLRRLARALRRGSGPVIVLLHHHVARLAGPISLNDTFMIAMDGPRLLEMLAAYQQKNPKKNSALVLHGHKHLAFFGHYRSKSGGRVSVYAHPSSTLGHETDGHLDGVARFAAIRLTEDGIWRVETHPLRPARSAAPSPPAPAEAEPTATEAAAS</sequence>
<evidence type="ECO:0000256" key="6">
    <source>
        <dbReference type="SAM" id="Phobius"/>
    </source>
</evidence>
<keyword evidence="3" id="KW-0408">Iron</keyword>
<feature type="transmembrane region" description="Helical" evidence="6">
    <location>
        <begin position="12"/>
        <end position="35"/>
    </location>
</feature>
<dbReference type="Proteomes" id="UP001217485">
    <property type="component" value="Unassembled WGS sequence"/>
</dbReference>
<dbReference type="InterPro" id="IPR029052">
    <property type="entry name" value="Metallo-depent_PP-like"/>
</dbReference>
<dbReference type="SUPFAM" id="SSF56300">
    <property type="entry name" value="Metallo-dependent phosphatases"/>
    <property type="match status" value="1"/>
</dbReference>
<feature type="transmembrane region" description="Helical" evidence="6">
    <location>
        <begin position="78"/>
        <end position="99"/>
    </location>
</feature>
<evidence type="ECO:0000256" key="2">
    <source>
        <dbReference type="ARBA" id="ARBA00022801"/>
    </source>
</evidence>
<feature type="transmembrane region" description="Helical" evidence="6">
    <location>
        <begin position="105"/>
        <end position="123"/>
    </location>
</feature>
<accession>A0ABT5C5U7</accession>
<evidence type="ECO:0000313" key="8">
    <source>
        <dbReference type="EMBL" id="MDC0681796.1"/>
    </source>
</evidence>
<evidence type="ECO:0000259" key="7">
    <source>
        <dbReference type="Pfam" id="PF00149"/>
    </source>
</evidence>
<feature type="domain" description="Calcineurin-like phosphoesterase" evidence="7">
    <location>
        <begin position="194"/>
        <end position="453"/>
    </location>
</feature>
<keyword evidence="2" id="KW-0378">Hydrolase</keyword>
<name>A0ABT5C5U7_9BACT</name>
<keyword evidence="6" id="KW-0812">Transmembrane</keyword>
<keyword evidence="1" id="KW-0479">Metal-binding</keyword>
<dbReference type="PANTHER" id="PTHR42988:SF2">
    <property type="entry name" value="CYCLIC NUCLEOTIDE PHOSPHODIESTERASE CBUA0032-RELATED"/>
    <property type="match status" value="1"/>
</dbReference>
<dbReference type="PANTHER" id="PTHR42988">
    <property type="entry name" value="PHOSPHOHYDROLASE"/>
    <property type="match status" value="1"/>
</dbReference>
<evidence type="ECO:0000313" key="9">
    <source>
        <dbReference type="Proteomes" id="UP001217485"/>
    </source>
</evidence>
<dbReference type="RefSeq" id="WP_272099154.1">
    <property type="nucleotide sequence ID" value="NZ_JAQNDK010000003.1"/>
</dbReference>
<feature type="compositionally biased region" description="Low complexity" evidence="5">
    <location>
        <begin position="524"/>
        <end position="536"/>
    </location>
</feature>
<feature type="transmembrane region" description="Helical" evidence="6">
    <location>
        <begin position="135"/>
        <end position="158"/>
    </location>
</feature>
<protein>
    <submittedName>
        <fullName evidence="8">Metallophosphoesterase</fullName>
    </submittedName>
</protein>
<evidence type="ECO:0000256" key="4">
    <source>
        <dbReference type="ARBA" id="ARBA00025742"/>
    </source>
</evidence>
<organism evidence="8 9">
    <name type="scientific">Sorangium atrum</name>
    <dbReference type="NCBI Taxonomy" id="2995308"/>
    <lineage>
        <taxon>Bacteria</taxon>
        <taxon>Pseudomonadati</taxon>
        <taxon>Myxococcota</taxon>
        <taxon>Polyangia</taxon>
        <taxon>Polyangiales</taxon>
        <taxon>Polyangiaceae</taxon>
        <taxon>Sorangium</taxon>
    </lineage>
</organism>
<gene>
    <name evidence="8" type="ORF">POL72_28910</name>
</gene>
<evidence type="ECO:0000256" key="3">
    <source>
        <dbReference type="ARBA" id="ARBA00023004"/>
    </source>
</evidence>
<evidence type="ECO:0000256" key="5">
    <source>
        <dbReference type="SAM" id="MobiDB-lite"/>
    </source>
</evidence>
<reference evidence="8 9" key="1">
    <citation type="submission" date="2023-01" db="EMBL/GenBank/DDBJ databases">
        <title>Minimal conservation of predation-associated metabolite biosynthetic gene clusters underscores biosynthetic potential of Myxococcota including descriptions for ten novel species: Archangium lansinium sp. nov., Myxococcus landrumus sp. nov., Nannocystis bai.</title>
        <authorList>
            <person name="Ahearne A."/>
            <person name="Stevens C."/>
            <person name="Dowd S."/>
        </authorList>
    </citation>
    <scope>NUCLEOTIDE SEQUENCE [LARGE SCALE GENOMIC DNA]</scope>
    <source>
        <strain evidence="8 9">WIWO2</strain>
    </source>
</reference>
<proteinExistence type="inferred from homology"/>
<dbReference type="Gene3D" id="3.60.21.10">
    <property type="match status" value="1"/>
</dbReference>
<feature type="region of interest" description="Disordered" evidence="5">
    <location>
        <begin position="511"/>
        <end position="536"/>
    </location>
</feature>
<dbReference type="Pfam" id="PF00149">
    <property type="entry name" value="Metallophos"/>
    <property type="match status" value="1"/>
</dbReference>